<keyword evidence="1" id="KW-0812">Transmembrane</keyword>
<dbReference type="OrthoDB" id="5542428at2759"/>
<protein>
    <submittedName>
        <fullName evidence="2">Uncharacterized protein</fullName>
    </submittedName>
</protein>
<keyword evidence="3" id="KW-1185">Reference proteome</keyword>
<dbReference type="Proteomes" id="UP000245609">
    <property type="component" value="Unassembled WGS sequence"/>
</dbReference>
<evidence type="ECO:0000313" key="3">
    <source>
        <dbReference type="Proteomes" id="UP000245609"/>
    </source>
</evidence>
<feature type="transmembrane region" description="Helical" evidence="1">
    <location>
        <begin position="130"/>
        <end position="151"/>
    </location>
</feature>
<accession>A0A2T9Z817</accession>
<reference evidence="2 3" key="1">
    <citation type="journal article" date="2018" name="MBio">
        <title>Comparative Genomics Reveals the Core Gene Toolbox for the Fungus-Insect Symbiosis.</title>
        <authorList>
            <person name="Wang Y."/>
            <person name="Stata M."/>
            <person name="Wang W."/>
            <person name="Stajich J.E."/>
            <person name="White M.M."/>
            <person name="Moncalvo J.M."/>
        </authorList>
    </citation>
    <scope>NUCLEOTIDE SEQUENCE [LARGE SCALE GENOMIC DNA]</scope>
    <source>
        <strain evidence="2 3">SC-DP-2</strain>
    </source>
</reference>
<evidence type="ECO:0000313" key="2">
    <source>
        <dbReference type="EMBL" id="PVV00739.1"/>
    </source>
</evidence>
<keyword evidence="1" id="KW-0472">Membrane</keyword>
<proteinExistence type="predicted"/>
<gene>
    <name evidence="2" type="ORF">BB560_004867</name>
</gene>
<dbReference type="EMBL" id="MBFS01001677">
    <property type="protein sequence ID" value="PVV00739.1"/>
    <property type="molecule type" value="Genomic_DNA"/>
</dbReference>
<keyword evidence="1" id="KW-1133">Transmembrane helix</keyword>
<comment type="caution">
    <text evidence="2">The sequence shown here is derived from an EMBL/GenBank/DDBJ whole genome shotgun (WGS) entry which is preliminary data.</text>
</comment>
<feature type="transmembrane region" description="Helical" evidence="1">
    <location>
        <begin position="256"/>
        <end position="276"/>
    </location>
</feature>
<organism evidence="2 3">
    <name type="scientific">Smittium megazygosporum</name>
    <dbReference type="NCBI Taxonomy" id="133381"/>
    <lineage>
        <taxon>Eukaryota</taxon>
        <taxon>Fungi</taxon>
        <taxon>Fungi incertae sedis</taxon>
        <taxon>Zoopagomycota</taxon>
        <taxon>Kickxellomycotina</taxon>
        <taxon>Harpellomycetes</taxon>
        <taxon>Harpellales</taxon>
        <taxon>Legeriomycetaceae</taxon>
        <taxon>Smittium</taxon>
    </lineage>
</organism>
<feature type="transmembrane region" description="Helical" evidence="1">
    <location>
        <begin position="157"/>
        <end position="178"/>
    </location>
</feature>
<name>A0A2T9Z817_9FUNG</name>
<dbReference type="AlphaFoldDB" id="A0A2T9Z817"/>
<feature type="transmembrane region" description="Helical" evidence="1">
    <location>
        <begin position="232"/>
        <end position="250"/>
    </location>
</feature>
<evidence type="ECO:0000256" key="1">
    <source>
        <dbReference type="SAM" id="Phobius"/>
    </source>
</evidence>
<sequence length="296" mass="32628">MAQSTVLNEIDLSFSVASLMAGQDPISYPLAARLSQQKVESVIDIIESELPPDLPPKYTTENFVLSDNEKEALGDLSSQTLNDQKRNSIPPVYTEAKPMFLPAAFTQCVSCNDKTRYFGALADSRNWTSVAFQFVSFILSLVALPIVFALVTFSLGLLVIFPIGTIIAWSSFVVIRAISSLELNTLQMTNTSAKLCQNCNPTSPATYSVPPLPQYSNSSFFSKLLSILRDAYAWRCIGYFMFVKPIVSFVSFSFSITSLVTGVILFPLLPVVLRFISKLSCLQKKIAVSVLNPRSK</sequence>